<dbReference type="AlphaFoldDB" id="A0A178KNE2"/>
<evidence type="ECO:0000313" key="6">
    <source>
        <dbReference type="Proteomes" id="UP000078503"/>
    </source>
</evidence>
<dbReference type="PROSITE" id="PS01117">
    <property type="entry name" value="HTH_MARR_1"/>
    <property type="match status" value="1"/>
</dbReference>
<dbReference type="Proteomes" id="UP000078503">
    <property type="component" value="Unassembled WGS sequence"/>
</dbReference>
<dbReference type="PRINTS" id="PR00598">
    <property type="entry name" value="HTHMARR"/>
</dbReference>
<evidence type="ECO:0000256" key="2">
    <source>
        <dbReference type="ARBA" id="ARBA00023125"/>
    </source>
</evidence>
<dbReference type="SUPFAM" id="SSF46785">
    <property type="entry name" value="Winged helix' DNA-binding domain"/>
    <property type="match status" value="1"/>
</dbReference>
<dbReference type="InterPro" id="IPR036390">
    <property type="entry name" value="WH_DNA-bd_sf"/>
</dbReference>
<dbReference type="GO" id="GO:0003700">
    <property type="term" value="F:DNA-binding transcription factor activity"/>
    <property type="evidence" value="ECO:0007669"/>
    <property type="project" value="InterPro"/>
</dbReference>
<dbReference type="InterPro" id="IPR023187">
    <property type="entry name" value="Tscrpt_reg_MarR-type_CS"/>
</dbReference>
<gene>
    <name evidence="5" type="ORF">A3K86_01825</name>
</gene>
<accession>A0A178KNE2</accession>
<dbReference type="PROSITE" id="PS50995">
    <property type="entry name" value="HTH_MARR_2"/>
    <property type="match status" value="1"/>
</dbReference>
<protein>
    <submittedName>
        <fullName evidence="5">MarR family transcriptional regulator</fullName>
    </submittedName>
</protein>
<feature type="domain" description="HTH marR-type" evidence="4">
    <location>
        <begin position="1"/>
        <end position="97"/>
    </location>
</feature>
<keyword evidence="6" id="KW-1185">Reference proteome</keyword>
<dbReference type="InterPro" id="IPR000835">
    <property type="entry name" value="HTH_MarR-typ"/>
</dbReference>
<dbReference type="STRING" id="858640.A3K86_01825"/>
<reference evidence="5 6" key="1">
    <citation type="submission" date="2016-03" db="EMBL/GenBank/DDBJ databases">
        <title>Photobacterium proteolyticum sp. nov. a protease producing bacterium isolated from ocean sediments of Laizhou Bay.</title>
        <authorList>
            <person name="Li Y."/>
        </authorList>
    </citation>
    <scope>NUCLEOTIDE SEQUENCE [LARGE SCALE GENOMIC DNA]</scope>
    <source>
        <strain evidence="5 6">R-40508</strain>
    </source>
</reference>
<dbReference type="Pfam" id="PF01047">
    <property type="entry name" value="MarR"/>
    <property type="match status" value="1"/>
</dbReference>
<evidence type="ECO:0000256" key="1">
    <source>
        <dbReference type="ARBA" id="ARBA00023015"/>
    </source>
</evidence>
<organism evidence="5 6">
    <name type="scientific">Photobacterium jeanii</name>
    <dbReference type="NCBI Taxonomy" id="858640"/>
    <lineage>
        <taxon>Bacteria</taxon>
        <taxon>Pseudomonadati</taxon>
        <taxon>Pseudomonadota</taxon>
        <taxon>Gammaproteobacteria</taxon>
        <taxon>Vibrionales</taxon>
        <taxon>Vibrionaceae</taxon>
        <taxon>Photobacterium</taxon>
    </lineage>
</organism>
<evidence type="ECO:0000256" key="3">
    <source>
        <dbReference type="ARBA" id="ARBA00023163"/>
    </source>
</evidence>
<name>A0A178KNE2_9GAMM</name>
<comment type="caution">
    <text evidence="5">The sequence shown here is derived from an EMBL/GenBank/DDBJ whole genome shotgun (WGS) entry which is preliminary data.</text>
</comment>
<proteinExistence type="predicted"/>
<keyword evidence="3" id="KW-0804">Transcription</keyword>
<sequence length="105" mass="11454">MTLTEDSPLTPLAMAEKLRKNRGSITSLIKGLEKRDLITKVTLNGDGRSYGIDITSHGREIVEETKVLAFGVLGQALSGFDESEQQQMHALLLKFVHNLSGESNG</sequence>
<dbReference type="PANTHER" id="PTHR42756:SF1">
    <property type="entry name" value="TRANSCRIPTIONAL REPRESSOR OF EMRAB OPERON"/>
    <property type="match status" value="1"/>
</dbReference>
<keyword evidence="2" id="KW-0238">DNA-binding</keyword>
<dbReference type="GO" id="GO:0003677">
    <property type="term" value="F:DNA binding"/>
    <property type="evidence" value="ECO:0007669"/>
    <property type="project" value="UniProtKB-KW"/>
</dbReference>
<keyword evidence="1" id="KW-0805">Transcription regulation</keyword>
<evidence type="ECO:0000259" key="4">
    <source>
        <dbReference type="PROSITE" id="PS50995"/>
    </source>
</evidence>
<dbReference type="InterPro" id="IPR036388">
    <property type="entry name" value="WH-like_DNA-bd_sf"/>
</dbReference>
<dbReference type="SMART" id="SM00347">
    <property type="entry name" value="HTH_MARR"/>
    <property type="match status" value="1"/>
</dbReference>
<dbReference type="Gene3D" id="1.10.10.10">
    <property type="entry name" value="Winged helix-like DNA-binding domain superfamily/Winged helix DNA-binding domain"/>
    <property type="match status" value="1"/>
</dbReference>
<evidence type="ECO:0000313" key="5">
    <source>
        <dbReference type="EMBL" id="OAN18761.1"/>
    </source>
</evidence>
<dbReference type="PANTHER" id="PTHR42756">
    <property type="entry name" value="TRANSCRIPTIONAL REGULATOR, MARR"/>
    <property type="match status" value="1"/>
</dbReference>
<dbReference type="EMBL" id="LVHF01000012">
    <property type="protein sequence ID" value="OAN18761.1"/>
    <property type="molecule type" value="Genomic_DNA"/>
</dbReference>